<dbReference type="SMART" id="SM00220">
    <property type="entry name" value="S_TKc"/>
    <property type="match status" value="1"/>
</dbReference>
<keyword evidence="3" id="KW-0995">Kinetochore</keyword>
<gene>
    <name evidence="6" type="ORF">A3Q56_02238</name>
</gene>
<keyword evidence="2" id="KW-0158">Chromosome</keyword>
<dbReference type="GO" id="GO:0005524">
    <property type="term" value="F:ATP binding"/>
    <property type="evidence" value="ECO:0007669"/>
    <property type="project" value="InterPro"/>
</dbReference>
<reference evidence="6 7" key="1">
    <citation type="submission" date="2016-04" db="EMBL/GenBank/DDBJ databases">
        <title>The genome of Intoshia linei affirms orthonectids as highly simplified spiralians.</title>
        <authorList>
            <person name="Mikhailov K.V."/>
            <person name="Slusarev G.S."/>
            <person name="Nikitin M.A."/>
            <person name="Logacheva M.D."/>
            <person name="Penin A."/>
            <person name="Aleoshin V."/>
            <person name="Panchin Y.V."/>
        </authorList>
    </citation>
    <scope>NUCLEOTIDE SEQUENCE [LARGE SCALE GENOMIC DNA]</scope>
    <source>
        <strain evidence="6">Intl2013</strain>
        <tissue evidence="6">Whole animal</tissue>
    </source>
</reference>
<protein>
    <recommendedName>
        <fullName evidence="5">Protein kinase domain-containing protein</fullName>
    </recommendedName>
</protein>
<evidence type="ECO:0000256" key="4">
    <source>
        <dbReference type="ARBA" id="ARBA00023328"/>
    </source>
</evidence>
<dbReference type="SUPFAM" id="SSF56112">
    <property type="entry name" value="Protein kinase-like (PK-like)"/>
    <property type="match status" value="1"/>
</dbReference>
<sequence>MNNILYLKLSFENIRYNAYERQFNCEEKIRVFKSNDISIQEIRTNAFFKCYNVKQNQKSHNVACNNFEKSYQEYRYSIYSKYIKILIQNNNGTESNDKNLKIVKIVTILINLDLCMYEVRFENYKKHNIDKYRPNKTQAFDNTNIIKIEMTLSENIESCFQRVRLTNYERLHNKKLECKKIIVVDDPHISRFNDCTQSETIHTREARQMINRMFVNDVTQDAQIEDFPKSRHEEFNIFEDAVDFCQVEKHKDENGKKSPKISTVLNDQDNTFHFTPTKTSTKNIKNMLVDDDETDNTKYQSLDFMQRINYKKNLVKRQSARRSMMMPTITEMSSSSSGASKSTKSLITTHGTTTIVKIDKTQDLTKLTNDKSKFIEKCHTTEKSFQIYESFASEYSIDKKCTIPFDKKMAIVDDKENVINHDETVSTEVKLDSNYAQPFVERQVFGDPKIGLFSKNLDTKNKSNDLNFNGIKDFKDNDGLSNLKNLKFYNGNVENEYFELTLDSIPNCNKNKILISKNSINDNNVNVINSHLKQNKKMINSIACDNNEDSNKLLQMTPQSKYIDNTFRFSPSTTSTKNINQILNQNLFQKPRNKCINATENVNQKPVESKTNLVNPPKILHSNLPVRRNVFTENTLDNVDYIDPNDKLFIKNFLKNKIEKFENLKIIESNLPLLNIKKKISINGHSVLINSKIAKGAFATIYNATKIKTLALKVQKPACPWECYIVNELRNRITKMEAHYMLYSFMNIDHMYVYNDASLIFYKFNKKGNILDHINRLNVKGIKHSPFFTAMIIFDLLSMVQYVRKCNIIHADIKPDNILINGFPPVESCKTIFENNDCNVSFRTCTLIDFGRSIDMNLYPNGTTFIKKVLTDKFICNEMKRNLPWTYQTDLYGLLGTINVIIFHKYMNVYFKSIKQRYIVTSNFERSHFRLCNFSSLMKDLFDSLLNIESCQTKCQLQQFRSRLYEILKKSHIPTKYTRDLKSLTKIMNSSFVYQ</sequence>
<name>A0A177B6R0_9BILA</name>
<dbReference type="InterPro" id="IPR011009">
    <property type="entry name" value="Kinase-like_dom_sf"/>
</dbReference>
<dbReference type="GO" id="GO:0032991">
    <property type="term" value="C:protein-containing complex"/>
    <property type="evidence" value="ECO:0007669"/>
    <property type="project" value="UniProtKB-ARBA"/>
</dbReference>
<dbReference type="PROSITE" id="PS50011">
    <property type="entry name" value="PROTEIN_KINASE_DOM"/>
    <property type="match status" value="1"/>
</dbReference>
<comment type="subcellular location">
    <subcellularLocation>
        <location evidence="1">Chromosome</location>
        <location evidence="1">Centromere</location>
        <location evidence="1">Kinetochore</location>
    </subcellularLocation>
</comment>
<organism evidence="6 7">
    <name type="scientific">Intoshia linei</name>
    <dbReference type="NCBI Taxonomy" id="1819745"/>
    <lineage>
        <taxon>Eukaryota</taxon>
        <taxon>Metazoa</taxon>
        <taxon>Spiralia</taxon>
        <taxon>Lophotrochozoa</taxon>
        <taxon>Mesozoa</taxon>
        <taxon>Orthonectida</taxon>
        <taxon>Rhopaluridae</taxon>
        <taxon>Intoshia</taxon>
    </lineage>
</organism>
<evidence type="ECO:0000256" key="2">
    <source>
        <dbReference type="ARBA" id="ARBA00022454"/>
    </source>
</evidence>
<dbReference type="OrthoDB" id="248495at2759"/>
<dbReference type="EMBL" id="LWCA01000203">
    <property type="protein sequence ID" value="OAF69979.1"/>
    <property type="molecule type" value="Genomic_DNA"/>
</dbReference>
<evidence type="ECO:0000259" key="5">
    <source>
        <dbReference type="PROSITE" id="PS50011"/>
    </source>
</evidence>
<dbReference type="PANTHER" id="PTHR14030:SF4">
    <property type="entry name" value="BUB1 KINASE, ISOFORM A-RELATED"/>
    <property type="match status" value="1"/>
</dbReference>
<dbReference type="GO" id="GO:0007094">
    <property type="term" value="P:mitotic spindle assembly checkpoint signaling"/>
    <property type="evidence" value="ECO:0007669"/>
    <property type="project" value="InterPro"/>
</dbReference>
<evidence type="ECO:0000313" key="7">
    <source>
        <dbReference type="Proteomes" id="UP000078046"/>
    </source>
</evidence>
<dbReference type="GO" id="GO:0000776">
    <property type="term" value="C:kinetochore"/>
    <property type="evidence" value="ECO:0007669"/>
    <property type="project" value="UniProtKB-KW"/>
</dbReference>
<keyword evidence="4" id="KW-0137">Centromere</keyword>
<dbReference type="GO" id="GO:0005634">
    <property type="term" value="C:nucleus"/>
    <property type="evidence" value="ECO:0007669"/>
    <property type="project" value="TreeGrafter"/>
</dbReference>
<comment type="caution">
    <text evidence="6">The sequence shown here is derived from an EMBL/GenBank/DDBJ whole genome shotgun (WGS) entry which is preliminary data.</text>
</comment>
<evidence type="ECO:0000313" key="6">
    <source>
        <dbReference type="EMBL" id="OAF69979.1"/>
    </source>
</evidence>
<dbReference type="PROSITE" id="PS00108">
    <property type="entry name" value="PROTEIN_KINASE_ST"/>
    <property type="match status" value="1"/>
</dbReference>
<dbReference type="InterPro" id="IPR000719">
    <property type="entry name" value="Prot_kinase_dom"/>
</dbReference>
<accession>A0A177B6R0</accession>
<feature type="domain" description="Protein kinase" evidence="5">
    <location>
        <begin position="687"/>
        <end position="975"/>
    </location>
</feature>
<dbReference type="AlphaFoldDB" id="A0A177B6R0"/>
<dbReference type="PANTHER" id="PTHR14030">
    <property type="entry name" value="MITOTIC CHECKPOINT SERINE/THREONINE-PROTEIN KINASE BUB1"/>
    <property type="match status" value="1"/>
</dbReference>
<dbReference type="GO" id="GO:0004672">
    <property type="term" value="F:protein kinase activity"/>
    <property type="evidence" value="ECO:0007669"/>
    <property type="project" value="InterPro"/>
</dbReference>
<dbReference type="Pfam" id="PF00069">
    <property type="entry name" value="Pkinase"/>
    <property type="match status" value="1"/>
</dbReference>
<dbReference type="Gene3D" id="1.10.510.10">
    <property type="entry name" value="Transferase(Phosphotransferase) domain 1"/>
    <property type="match status" value="1"/>
</dbReference>
<dbReference type="GO" id="GO:0051754">
    <property type="term" value="P:meiotic sister chromatid cohesion, centromeric"/>
    <property type="evidence" value="ECO:0007669"/>
    <property type="project" value="TreeGrafter"/>
</dbReference>
<dbReference type="InterPro" id="IPR015661">
    <property type="entry name" value="Bub1/Mad3"/>
</dbReference>
<dbReference type="Proteomes" id="UP000078046">
    <property type="component" value="Unassembled WGS sequence"/>
</dbReference>
<evidence type="ECO:0000256" key="1">
    <source>
        <dbReference type="ARBA" id="ARBA00004629"/>
    </source>
</evidence>
<proteinExistence type="predicted"/>
<dbReference type="InterPro" id="IPR008271">
    <property type="entry name" value="Ser/Thr_kinase_AS"/>
</dbReference>
<evidence type="ECO:0000256" key="3">
    <source>
        <dbReference type="ARBA" id="ARBA00022838"/>
    </source>
</evidence>
<keyword evidence="7" id="KW-1185">Reference proteome</keyword>